<name>A0A285CHY2_9BACI</name>
<evidence type="ECO:0000313" key="5">
    <source>
        <dbReference type="Proteomes" id="UP000219546"/>
    </source>
</evidence>
<feature type="domain" description="Peptidase M20 dimerisation" evidence="3">
    <location>
        <begin position="188"/>
        <end position="282"/>
    </location>
</feature>
<keyword evidence="1 4" id="KW-0378">Hydrolase</keyword>
<dbReference type="GO" id="GO:0046872">
    <property type="term" value="F:metal ion binding"/>
    <property type="evidence" value="ECO:0007669"/>
    <property type="project" value="UniProtKB-KW"/>
</dbReference>
<feature type="binding site" evidence="2">
    <location>
        <position position="103"/>
    </location>
    <ligand>
        <name>Mn(2+)</name>
        <dbReference type="ChEBI" id="CHEBI:29035"/>
        <label>2</label>
    </ligand>
</feature>
<dbReference type="PANTHER" id="PTHR11014">
    <property type="entry name" value="PEPTIDASE M20 FAMILY MEMBER"/>
    <property type="match status" value="1"/>
</dbReference>
<feature type="binding site" evidence="2">
    <location>
        <position position="167"/>
    </location>
    <ligand>
        <name>Mn(2+)</name>
        <dbReference type="ChEBI" id="CHEBI:29035"/>
        <label>2</label>
    </ligand>
</feature>
<dbReference type="Proteomes" id="UP000219546">
    <property type="component" value="Unassembled WGS sequence"/>
</dbReference>
<dbReference type="InterPro" id="IPR017439">
    <property type="entry name" value="Amidohydrolase"/>
</dbReference>
<dbReference type="Pfam" id="PF07687">
    <property type="entry name" value="M20_dimer"/>
    <property type="match status" value="1"/>
</dbReference>
<dbReference type="InterPro" id="IPR002933">
    <property type="entry name" value="Peptidase_M20"/>
</dbReference>
<keyword evidence="2" id="KW-0479">Metal-binding</keyword>
<sequence length="406" mass="44612">MPSTIKETIQEILEDIVAFRRELHEYPELSGEEYETSKRIQRKLDQYHIPYETGFAGTGVLGIIKGGKPGGTVALRADIDALPIMEKTNLEFTSKHSGKMHACGHDVHTAMLLGAGAVLNHRKEDLEGTILLVFQPAEENAPTGGAKQMMEDGVFHKYKPDAILAQHVWPDLPVGQFGVMPGPMMGNSDRFKIVVKGASGHASMPHQTVDAVVVANQVISALQTIVSRNVDPMDSAVLTIGRIEGGYRYNVVADEVTLEGTVRTFRDDTKEIVKERLHTIVKGVVDGMGADAEIQYYNGYPATVNTPEWADLVKATAQRLYGESSVPHLRPSMGGEDFARFLQKYPGAYYWLGTSIGEGQKPLHDPYFIVNEDAIPLGIELMAQTATEGLKQIQKRAEVSEAWLNV</sequence>
<dbReference type="GO" id="GO:0019877">
    <property type="term" value="P:diaminopimelate biosynthetic process"/>
    <property type="evidence" value="ECO:0007669"/>
    <property type="project" value="UniProtKB-ARBA"/>
</dbReference>
<dbReference type="AlphaFoldDB" id="A0A285CHY2"/>
<reference evidence="4 5" key="1">
    <citation type="submission" date="2017-08" db="EMBL/GenBank/DDBJ databases">
        <authorList>
            <person name="de Groot N.N."/>
        </authorList>
    </citation>
    <scope>NUCLEOTIDE SEQUENCE [LARGE SCALE GENOMIC DNA]</scope>
    <source>
        <strain evidence="4 5">JC228</strain>
    </source>
</reference>
<dbReference type="InterPro" id="IPR036264">
    <property type="entry name" value="Bact_exopeptidase_dim_dom"/>
</dbReference>
<dbReference type="EMBL" id="OAOP01000001">
    <property type="protein sequence ID" value="SNX67204.1"/>
    <property type="molecule type" value="Genomic_DNA"/>
</dbReference>
<proteinExistence type="predicted"/>
<keyword evidence="2" id="KW-0464">Manganese</keyword>
<dbReference type="SUPFAM" id="SSF53187">
    <property type="entry name" value="Zn-dependent exopeptidases"/>
    <property type="match status" value="1"/>
</dbReference>
<dbReference type="InterPro" id="IPR011650">
    <property type="entry name" value="Peptidase_M20_dimer"/>
</dbReference>
<keyword evidence="5" id="KW-1185">Reference proteome</keyword>
<evidence type="ECO:0000256" key="1">
    <source>
        <dbReference type="ARBA" id="ARBA00022801"/>
    </source>
</evidence>
<dbReference type="FunFam" id="3.30.70.360:FF:000001">
    <property type="entry name" value="N-acetyldiaminopimelate deacetylase"/>
    <property type="match status" value="1"/>
</dbReference>
<feature type="binding site" evidence="2">
    <location>
        <position position="139"/>
    </location>
    <ligand>
        <name>Mn(2+)</name>
        <dbReference type="ChEBI" id="CHEBI:29035"/>
        <label>2</label>
    </ligand>
</feature>
<dbReference type="PIRSF" id="PIRSF005962">
    <property type="entry name" value="Pept_M20D_amidohydro"/>
    <property type="match status" value="1"/>
</dbReference>
<evidence type="ECO:0000259" key="3">
    <source>
        <dbReference type="Pfam" id="PF07687"/>
    </source>
</evidence>
<dbReference type="CDD" id="cd03886">
    <property type="entry name" value="M20_Acy1"/>
    <property type="match status" value="1"/>
</dbReference>
<dbReference type="Pfam" id="PF01546">
    <property type="entry name" value="Peptidase_M20"/>
    <property type="match status" value="1"/>
</dbReference>
<dbReference type="RefSeq" id="WP_097157019.1">
    <property type="nucleotide sequence ID" value="NZ_JBEPMQ010000003.1"/>
</dbReference>
<organism evidence="4 5">
    <name type="scientific">Bacillus oleivorans</name>
    <dbReference type="NCBI Taxonomy" id="1448271"/>
    <lineage>
        <taxon>Bacteria</taxon>
        <taxon>Bacillati</taxon>
        <taxon>Bacillota</taxon>
        <taxon>Bacilli</taxon>
        <taxon>Bacillales</taxon>
        <taxon>Bacillaceae</taxon>
        <taxon>Bacillus</taxon>
    </lineage>
</organism>
<dbReference type="PANTHER" id="PTHR11014:SF63">
    <property type="entry name" value="METALLOPEPTIDASE, PUTATIVE (AFU_ORTHOLOGUE AFUA_6G09600)-RELATED"/>
    <property type="match status" value="1"/>
</dbReference>
<evidence type="ECO:0000313" key="4">
    <source>
        <dbReference type="EMBL" id="SNX67204.1"/>
    </source>
</evidence>
<dbReference type="GO" id="GO:0050118">
    <property type="term" value="F:N-acetyldiaminopimelate deacetylase activity"/>
    <property type="evidence" value="ECO:0007669"/>
    <property type="project" value="UniProtKB-ARBA"/>
</dbReference>
<dbReference type="Gene3D" id="3.30.70.360">
    <property type="match status" value="1"/>
</dbReference>
<evidence type="ECO:0000256" key="2">
    <source>
        <dbReference type="PIRSR" id="PIRSR005962-1"/>
    </source>
</evidence>
<dbReference type="Gene3D" id="3.40.630.10">
    <property type="entry name" value="Zn peptidases"/>
    <property type="match status" value="1"/>
</dbReference>
<accession>A0A285CHY2</accession>
<dbReference type="SUPFAM" id="SSF55031">
    <property type="entry name" value="Bacterial exopeptidase dimerisation domain"/>
    <property type="match status" value="1"/>
</dbReference>
<comment type="cofactor">
    <cofactor evidence="2">
        <name>Mn(2+)</name>
        <dbReference type="ChEBI" id="CHEBI:29035"/>
    </cofactor>
    <text evidence="2">The Mn(2+) ion enhances activity.</text>
</comment>
<dbReference type="OrthoDB" id="9776731at2"/>
<protein>
    <submittedName>
        <fullName evidence="4">Amidohydrolase</fullName>
    </submittedName>
</protein>
<gene>
    <name evidence="4" type="ORF">SAMN05877753_101521</name>
</gene>
<feature type="binding site" evidence="2">
    <location>
        <position position="105"/>
    </location>
    <ligand>
        <name>Mn(2+)</name>
        <dbReference type="ChEBI" id="CHEBI:29035"/>
        <label>2</label>
    </ligand>
</feature>
<dbReference type="NCBIfam" id="TIGR01891">
    <property type="entry name" value="amidohydrolases"/>
    <property type="match status" value="1"/>
</dbReference>
<feature type="binding site" evidence="2">
    <location>
        <position position="364"/>
    </location>
    <ligand>
        <name>Mn(2+)</name>
        <dbReference type="ChEBI" id="CHEBI:29035"/>
        <label>2</label>
    </ligand>
</feature>